<organism evidence="2 3">
    <name type="scientific">Melipona bicolor</name>
    <dbReference type="NCBI Taxonomy" id="60889"/>
    <lineage>
        <taxon>Eukaryota</taxon>
        <taxon>Metazoa</taxon>
        <taxon>Ecdysozoa</taxon>
        <taxon>Arthropoda</taxon>
        <taxon>Hexapoda</taxon>
        <taxon>Insecta</taxon>
        <taxon>Pterygota</taxon>
        <taxon>Neoptera</taxon>
        <taxon>Endopterygota</taxon>
        <taxon>Hymenoptera</taxon>
        <taxon>Apocrita</taxon>
        <taxon>Aculeata</taxon>
        <taxon>Apoidea</taxon>
        <taxon>Anthophila</taxon>
        <taxon>Apidae</taxon>
        <taxon>Melipona</taxon>
    </lineage>
</organism>
<protein>
    <submittedName>
        <fullName evidence="2">Uncharacterized protein</fullName>
    </submittedName>
</protein>
<proteinExistence type="predicted"/>
<keyword evidence="1" id="KW-0732">Signal</keyword>
<accession>A0AA40GBS3</accession>
<name>A0AA40GBS3_9HYME</name>
<gene>
    <name evidence="2" type="ORF">K0M31_007453</name>
</gene>
<feature type="chain" id="PRO_5041364458" evidence="1">
    <location>
        <begin position="18"/>
        <end position="80"/>
    </location>
</feature>
<dbReference type="EMBL" id="JAHYIQ010000002">
    <property type="protein sequence ID" value="KAK1134673.1"/>
    <property type="molecule type" value="Genomic_DNA"/>
</dbReference>
<feature type="signal peptide" evidence="1">
    <location>
        <begin position="1"/>
        <end position="17"/>
    </location>
</feature>
<comment type="caution">
    <text evidence="2">The sequence shown here is derived from an EMBL/GenBank/DDBJ whole genome shotgun (WGS) entry which is preliminary data.</text>
</comment>
<reference evidence="2" key="1">
    <citation type="submission" date="2021-10" db="EMBL/GenBank/DDBJ databases">
        <title>Melipona bicolor Genome sequencing and assembly.</title>
        <authorList>
            <person name="Araujo N.S."/>
            <person name="Arias M.C."/>
        </authorList>
    </citation>
    <scope>NUCLEOTIDE SEQUENCE</scope>
    <source>
        <strain evidence="2">USP_2M_L1-L4_2017</strain>
        <tissue evidence="2">Whole body</tissue>
    </source>
</reference>
<evidence type="ECO:0000256" key="1">
    <source>
        <dbReference type="SAM" id="SignalP"/>
    </source>
</evidence>
<keyword evidence="3" id="KW-1185">Reference proteome</keyword>
<evidence type="ECO:0000313" key="3">
    <source>
        <dbReference type="Proteomes" id="UP001177670"/>
    </source>
</evidence>
<dbReference type="Proteomes" id="UP001177670">
    <property type="component" value="Unassembled WGS sequence"/>
</dbReference>
<sequence>MKHLLLILPTFVALVSGSKIQEDKVKEMIDRDTLPVMKIYYKRVARECITRGIRYFQYPFPLRCIIVKKNQRPENIPNMP</sequence>
<dbReference type="AlphaFoldDB" id="A0AA40GBS3"/>
<evidence type="ECO:0000313" key="2">
    <source>
        <dbReference type="EMBL" id="KAK1134673.1"/>
    </source>
</evidence>